<dbReference type="HAMAP" id="MF_01428">
    <property type="entry name" value="Glu_Q_tRNA_synth"/>
    <property type="match status" value="1"/>
</dbReference>
<evidence type="ECO:0000256" key="2">
    <source>
        <dbReference type="ARBA" id="ARBA00022723"/>
    </source>
</evidence>
<dbReference type="FunFam" id="3.40.50.620:FF:000093">
    <property type="entry name" value="Glutamyl-Q tRNA(Asp) synthetase"/>
    <property type="match status" value="1"/>
</dbReference>
<dbReference type="GO" id="GO:0004818">
    <property type="term" value="F:glutamate-tRNA ligase activity"/>
    <property type="evidence" value="ECO:0007669"/>
    <property type="project" value="TreeGrafter"/>
</dbReference>
<dbReference type="GO" id="GO:0005524">
    <property type="term" value="F:ATP binding"/>
    <property type="evidence" value="ECO:0007669"/>
    <property type="project" value="UniProtKB-KW"/>
</dbReference>
<comment type="cofactor">
    <cofactor evidence="7">
        <name>Zn(2+)</name>
        <dbReference type="ChEBI" id="CHEBI:29105"/>
    </cofactor>
    <text evidence="7">Binds 1 zinc ion per subunit.</text>
</comment>
<feature type="binding site" evidence="7">
    <location>
        <position position="106"/>
    </location>
    <ligand>
        <name>Zn(2+)</name>
        <dbReference type="ChEBI" id="CHEBI:29105"/>
    </ligand>
</feature>
<proteinExistence type="inferred from homology"/>
<dbReference type="InterPro" id="IPR000924">
    <property type="entry name" value="Glu/Gln-tRNA-synth"/>
</dbReference>
<feature type="binding site" evidence="7">
    <location>
        <begin position="12"/>
        <end position="16"/>
    </location>
    <ligand>
        <name>L-glutamate</name>
        <dbReference type="ChEBI" id="CHEBI:29985"/>
    </ligand>
</feature>
<dbReference type="EC" id="6.1.1.-" evidence="7"/>
<accession>A0A346NR03</accession>
<keyword evidence="3 7" id="KW-0547">Nucleotide-binding</keyword>
<keyword evidence="11" id="KW-1185">Reference proteome</keyword>
<sequence>MLTPSFTAYVGRFAPSPSGPLHFGSLVAALASFLDARAHRGRWLIRMEDTDAPRCIAGADQAILTTLRAHGLYWDDEVLYQSTRTVAYQQAINSLLATHQAYYCTCTRKVIRQYPEGYPGTCRHVGHGPQNASVRFNMALPETSFTDRIQGSQLINTAHALEDFVLRRRDGLYAYNLAVVVDDIYQQVNHVVRGSDILPTTAAHLTLYKALGKTAPTYAHIPVAATEHGYKLSKQNKAAPLDNQKATENLVMALNFLHLQVPDTLTRASCDKILAWAVSHFDCEKLPHVSEIIVDKRESTYYNQSI</sequence>
<name>A0A346NR03_9ALTE</name>
<dbReference type="InterPro" id="IPR014729">
    <property type="entry name" value="Rossmann-like_a/b/a_fold"/>
</dbReference>
<feature type="binding site" evidence="7">
    <location>
        <position position="122"/>
    </location>
    <ligand>
        <name>Zn(2+)</name>
        <dbReference type="ChEBI" id="CHEBI:29105"/>
    </ligand>
</feature>
<evidence type="ECO:0000256" key="8">
    <source>
        <dbReference type="RuleBase" id="RU363037"/>
    </source>
</evidence>
<dbReference type="SUPFAM" id="SSF52374">
    <property type="entry name" value="Nucleotidylyl transferase"/>
    <property type="match status" value="1"/>
</dbReference>
<dbReference type="PANTHER" id="PTHR43311">
    <property type="entry name" value="GLUTAMATE--TRNA LIGASE"/>
    <property type="match status" value="1"/>
</dbReference>
<comment type="function">
    <text evidence="7">Catalyzes the tRNA-independent activation of glutamate in presence of ATP and the subsequent transfer of glutamate onto a tRNA(Asp). Glutamate is transferred on the 2-amino-5-(4,5-dihydroxy-2-cyclopenten-1-yl) moiety of the queuosine in the wobble position of the QUC anticodon.</text>
</comment>
<feature type="binding site" evidence="7">
    <location>
        <position position="104"/>
    </location>
    <ligand>
        <name>Zn(2+)</name>
        <dbReference type="ChEBI" id="CHEBI:29105"/>
    </ligand>
</feature>
<dbReference type="AlphaFoldDB" id="A0A346NR03"/>
<dbReference type="RefSeq" id="WP_117318187.1">
    <property type="nucleotide sequence ID" value="NZ_CP031769.1"/>
</dbReference>
<evidence type="ECO:0000256" key="4">
    <source>
        <dbReference type="ARBA" id="ARBA00022833"/>
    </source>
</evidence>
<dbReference type="InterPro" id="IPR022380">
    <property type="entry name" value="Glu-Q_tRNA(Asp)_Synthase"/>
</dbReference>
<evidence type="ECO:0000256" key="7">
    <source>
        <dbReference type="HAMAP-Rule" id="MF_01428"/>
    </source>
</evidence>
<feature type="short sequence motif" description="'KMSKS' region" evidence="7">
    <location>
        <begin position="231"/>
        <end position="235"/>
    </location>
</feature>
<dbReference type="Proteomes" id="UP000262073">
    <property type="component" value="Chromosome"/>
</dbReference>
<keyword evidence="6 7" id="KW-0030">Aminoacyl-tRNA synthetase</keyword>
<dbReference type="NCBIfam" id="TIGR03838">
    <property type="entry name" value="queuosine_YadB"/>
    <property type="match status" value="1"/>
</dbReference>
<keyword evidence="8" id="KW-0648">Protein biosynthesis</keyword>
<keyword evidence="5 7" id="KW-0067">ATP-binding</keyword>
<dbReference type="OrthoDB" id="9807503at2"/>
<dbReference type="GO" id="GO:0005829">
    <property type="term" value="C:cytosol"/>
    <property type="evidence" value="ECO:0007669"/>
    <property type="project" value="TreeGrafter"/>
</dbReference>
<dbReference type="InterPro" id="IPR020058">
    <property type="entry name" value="Glu/Gln-tRNA-synth_Ib_cat-dom"/>
</dbReference>
<feature type="binding site" evidence="7">
    <location>
        <position position="118"/>
    </location>
    <ligand>
        <name>Zn(2+)</name>
        <dbReference type="ChEBI" id="CHEBI:29105"/>
    </ligand>
</feature>
<dbReference type="EMBL" id="CP031769">
    <property type="protein sequence ID" value="AXR07960.1"/>
    <property type="molecule type" value="Genomic_DNA"/>
</dbReference>
<evidence type="ECO:0000256" key="5">
    <source>
        <dbReference type="ARBA" id="ARBA00022840"/>
    </source>
</evidence>
<dbReference type="GO" id="GO:0006400">
    <property type="term" value="P:tRNA modification"/>
    <property type="evidence" value="ECO:0007669"/>
    <property type="project" value="InterPro"/>
</dbReference>
<dbReference type="Gene3D" id="3.40.50.620">
    <property type="entry name" value="HUPs"/>
    <property type="match status" value="1"/>
</dbReference>
<protein>
    <recommendedName>
        <fullName evidence="7">Glutamyl-Q tRNA(Asp) synthetase</fullName>
        <shortName evidence="7">Glu-Q-RSs</shortName>
        <ecNumber evidence="7">6.1.1.-</ecNumber>
    </recommendedName>
</protein>
<feature type="binding site" evidence="7">
    <location>
        <position position="234"/>
    </location>
    <ligand>
        <name>ATP</name>
        <dbReference type="ChEBI" id="CHEBI:30616"/>
    </ligand>
</feature>
<evidence type="ECO:0000256" key="1">
    <source>
        <dbReference type="ARBA" id="ARBA00022598"/>
    </source>
</evidence>
<keyword evidence="2 7" id="KW-0479">Metal-binding</keyword>
<feature type="binding site" evidence="7">
    <location>
        <position position="175"/>
    </location>
    <ligand>
        <name>L-glutamate</name>
        <dbReference type="ChEBI" id="CHEBI:29985"/>
    </ligand>
</feature>
<evidence type="ECO:0000259" key="9">
    <source>
        <dbReference type="Pfam" id="PF00749"/>
    </source>
</evidence>
<keyword evidence="4 7" id="KW-0862">Zinc</keyword>
<feature type="binding site" evidence="7">
    <location>
        <position position="193"/>
    </location>
    <ligand>
        <name>L-glutamate</name>
        <dbReference type="ChEBI" id="CHEBI:29985"/>
    </ligand>
</feature>
<evidence type="ECO:0000313" key="11">
    <source>
        <dbReference type="Proteomes" id="UP000262073"/>
    </source>
</evidence>
<dbReference type="InterPro" id="IPR049940">
    <property type="entry name" value="GluQ/Sye"/>
</dbReference>
<organism evidence="10 11">
    <name type="scientific">Salinimonas sediminis</name>
    <dbReference type="NCBI Taxonomy" id="2303538"/>
    <lineage>
        <taxon>Bacteria</taxon>
        <taxon>Pseudomonadati</taxon>
        <taxon>Pseudomonadota</taxon>
        <taxon>Gammaproteobacteria</taxon>
        <taxon>Alteromonadales</taxon>
        <taxon>Alteromonadaceae</taxon>
        <taxon>Alteromonas/Salinimonas group</taxon>
        <taxon>Salinimonas</taxon>
    </lineage>
</organism>
<dbReference type="NCBIfam" id="NF004314">
    <property type="entry name" value="PRK05710.1-3"/>
    <property type="match status" value="1"/>
</dbReference>
<feature type="domain" description="Glutamyl/glutaminyl-tRNA synthetase class Ib catalytic" evidence="9">
    <location>
        <begin position="12"/>
        <end position="242"/>
    </location>
</feature>
<gene>
    <name evidence="7" type="primary">gluQ</name>
    <name evidence="10" type="ORF">D0Y50_17320</name>
</gene>
<feature type="short sequence motif" description="'HIGH' region" evidence="7">
    <location>
        <begin position="15"/>
        <end position="25"/>
    </location>
</feature>
<evidence type="ECO:0000313" key="10">
    <source>
        <dbReference type="EMBL" id="AXR07960.1"/>
    </source>
</evidence>
<evidence type="ECO:0000256" key="6">
    <source>
        <dbReference type="ARBA" id="ARBA00023146"/>
    </source>
</evidence>
<evidence type="ECO:0000256" key="3">
    <source>
        <dbReference type="ARBA" id="ARBA00022741"/>
    </source>
</evidence>
<dbReference type="KEGG" id="salm:D0Y50_17320"/>
<dbReference type="PANTHER" id="PTHR43311:SF1">
    <property type="entry name" value="GLUTAMYL-Q TRNA(ASP) SYNTHETASE"/>
    <property type="match status" value="1"/>
</dbReference>
<comment type="similarity">
    <text evidence="7">Belongs to the class-I aminoacyl-tRNA synthetase family. GluQ subfamily.</text>
</comment>
<dbReference type="GO" id="GO:0008270">
    <property type="term" value="F:zinc ion binding"/>
    <property type="evidence" value="ECO:0007669"/>
    <property type="project" value="UniProtKB-UniRule"/>
</dbReference>
<keyword evidence="1 7" id="KW-0436">Ligase</keyword>
<dbReference type="Pfam" id="PF00749">
    <property type="entry name" value="tRNA-synt_1c"/>
    <property type="match status" value="1"/>
</dbReference>
<reference evidence="10 11" key="1">
    <citation type="submission" date="2018-08" db="EMBL/GenBank/DDBJ databases">
        <title>Salinimonas sediminis sp. nov., a piezophilic bacterium isolated from a deep-sea sediment sample from the New Britain Trench.</title>
        <authorList>
            <person name="Cao J."/>
        </authorList>
    </citation>
    <scope>NUCLEOTIDE SEQUENCE [LARGE SCALE GENOMIC DNA]</scope>
    <source>
        <strain evidence="10 11">N102</strain>
    </source>
</reference>
<feature type="binding site" evidence="7">
    <location>
        <position position="48"/>
    </location>
    <ligand>
        <name>L-glutamate</name>
        <dbReference type="ChEBI" id="CHEBI:29985"/>
    </ligand>
</feature>
<dbReference type="GO" id="GO:0006424">
    <property type="term" value="P:glutamyl-tRNA aminoacylation"/>
    <property type="evidence" value="ECO:0007669"/>
    <property type="project" value="InterPro"/>
</dbReference>
<dbReference type="PRINTS" id="PR00987">
    <property type="entry name" value="TRNASYNTHGLU"/>
</dbReference>